<feature type="transmembrane region" description="Helical" evidence="7">
    <location>
        <begin position="249"/>
        <end position="269"/>
    </location>
</feature>
<comment type="subcellular location">
    <subcellularLocation>
        <location evidence="1 7">Cell membrane</location>
        <topology evidence="1 7">Multi-pass membrane protein</topology>
    </subcellularLocation>
</comment>
<feature type="transmembrane region" description="Helical" evidence="7">
    <location>
        <begin position="137"/>
        <end position="161"/>
    </location>
</feature>
<name>A0A086ZLX4_9BIFI</name>
<dbReference type="CDD" id="cd06261">
    <property type="entry name" value="TM_PBP2"/>
    <property type="match status" value="1"/>
</dbReference>
<dbReference type="PANTHER" id="PTHR30465:SF0">
    <property type="entry name" value="OLIGOPEPTIDE TRANSPORT SYSTEM PERMEASE PROTEIN APPB"/>
    <property type="match status" value="1"/>
</dbReference>
<feature type="domain" description="ABC transmembrane type-1" evidence="8">
    <location>
        <begin position="98"/>
        <end position="317"/>
    </location>
</feature>
<keyword evidence="2 7" id="KW-0813">Transport</keyword>
<dbReference type="InterPro" id="IPR000515">
    <property type="entry name" value="MetI-like"/>
</dbReference>
<dbReference type="eggNOG" id="COG0601">
    <property type="taxonomic scope" value="Bacteria"/>
</dbReference>
<dbReference type="EMBL" id="JGYN01000034">
    <property type="protein sequence ID" value="KFI47524.1"/>
    <property type="molecule type" value="Genomic_DNA"/>
</dbReference>
<reference evidence="9 10" key="1">
    <citation type="submission" date="2014-03" db="EMBL/GenBank/DDBJ databases">
        <title>Genomics of Bifidobacteria.</title>
        <authorList>
            <person name="Ventura M."/>
            <person name="Milani C."/>
            <person name="Lugli G.A."/>
        </authorList>
    </citation>
    <scope>NUCLEOTIDE SEQUENCE [LARGE SCALE GENOMIC DNA]</scope>
    <source>
        <strain evidence="9 10">DSM 23969</strain>
    </source>
</reference>
<dbReference type="SUPFAM" id="SSF161098">
    <property type="entry name" value="MetI-like"/>
    <property type="match status" value="1"/>
</dbReference>
<evidence type="ECO:0000313" key="10">
    <source>
        <dbReference type="Proteomes" id="UP000029108"/>
    </source>
</evidence>
<evidence type="ECO:0000256" key="3">
    <source>
        <dbReference type="ARBA" id="ARBA00022475"/>
    </source>
</evidence>
<dbReference type="GO" id="GO:0055085">
    <property type="term" value="P:transmembrane transport"/>
    <property type="evidence" value="ECO:0007669"/>
    <property type="project" value="InterPro"/>
</dbReference>
<dbReference type="AlphaFoldDB" id="A0A086ZLX4"/>
<dbReference type="InterPro" id="IPR035906">
    <property type="entry name" value="MetI-like_sf"/>
</dbReference>
<feature type="transmembrane region" description="Helical" evidence="7">
    <location>
        <begin position="104"/>
        <end position="125"/>
    </location>
</feature>
<dbReference type="STRING" id="1437608.GCA_000771645_00479"/>
<evidence type="ECO:0000259" key="8">
    <source>
        <dbReference type="PROSITE" id="PS50928"/>
    </source>
</evidence>
<proteinExistence type="inferred from homology"/>
<feature type="transmembrane region" description="Helical" evidence="7">
    <location>
        <begin position="12"/>
        <end position="31"/>
    </location>
</feature>
<keyword evidence="4 7" id="KW-0812">Transmembrane</keyword>
<keyword evidence="5 7" id="KW-1133">Transmembrane helix</keyword>
<protein>
    <submittedName>
        <fullName evidence="9">Binding-protein-dependent transporter inner membrane component</fullName>
    </submittedName>
</protein>
<keyword evidence="6 7" id="KW-0472">Membrane</keyword>
<evidence type="ECO:0000256" key="1">
    <source>
        <dbReference type="ARBA" id="ARBA00004651"/>
    </source>
</evidence>
<organism evidence="9 10">
    <name type="scientific">Bifidobacterium biavatii DSM 23969</name>
    <dbReference type="NCBI Taxonomy" id="1437608"/>
    <lineage>
        <taxon>Bacteria</taxon>
        <taxon>Bacillati</taxon>
        <taxon>Actinomycetota</taxon>
        <taxon>Actinomycetes</taxon>
        <taxon>Bifidobacteriales</taxon>
        <taxon>Bifidobacteriaceae</taxon>
        <taxon>Bifidobacterium</taxon>
    </lineage>
</organism>
<sequence length="327" mass="36068">MLKYIVKRIVNYVVMLFVAVSMTYFLASAFMDPRSNYMDRHPHPPIASINHSLDLANINDQTPILVRYFRWLKAIFTRWDWGLAPDQSPVGPAIASRIWTSVELVTLATIIGIVAGVSIGVYTAIRQYKWQDRTLNIIATFFLVIPPAVLGLFVVLIAIAINNGVGTRIFYVTGLSSYQGSNPFLWLLDFLQHIILPTIVMAIPGTVSYHLTQRTYLLDSMNSDYVRTARAKGLTLNQAIRKHALRTSLIPTTVNIAFSITGVFTGAVITETVFAVNGLGRYFVTAINGNDINGSVCIAAFGGVCTLTGALLADILAAWLDPRIRLS</sequence>
<dbReference type="OrthoDB" id="147639at2"/>
<evidence type="ECO:0000256" key="7">
    <source>
        <dbReference type="RuleBase" id="RU363032"/>
    </source>
</evidence>
<evidence type="ECO:0000313" key="9">
    <source>
        <dbReference type="EMBL" id="KFI47524.1"/>
    </source>
</evidence>
<dbReference type="PROSITE" id="PS50928">
    <property type="entry name" value="ABC_TM1"/>
    <property type="match status" value="1"/>
</dbReference>
<keyword evidence="10" id="KW-1185">Reference proteome</keyword>
<accession>A0A086ZLX4</accession>
<gene>
    <name evidence="9" type="ORF">BBIA_1152</name>
</gene>
<feature type="transmembrane region" description="Helical" evidence="7">
    <location>
        <begin position="298"/>
        <end position="320"/>
    </location>
</feature>
<dbReference type="PANTHER" id="PTHR30465">
    <property type="entry name" value="INNER MEMBRANE ABC TRANSPORTER"/>
    <property type="match status" value="1"/>
</dbReference>
<dbReference type="Pfam" id="PF00528">
    <property type="entry name" value="BPD_transp_1"/>
    <property type="match status" value="1"/>
</dbReference>
<evidence type="ECO:0000256" key="2">
    <source>
        <dbReference type="ARBA" id="ARBA00022448"/>
    </source>
</evidence>
<dbReference type="RefSeq" id="WP_033494125.1">
    <property type="nucleotide sequence ID" value="NZ_JDUU01000012.1"/>
</dbReference>
<feature type="transmembrane region" description="Helical" evidence="7">
    <location>
        <begin position="190"/>
        <end position="211"/>
    </location>
</feature>
<evidence type="ECO:0000256" key="5">
    <source>
        <dbReference type="ARBA" id="ARBA00022989"/>
    </source>
</evidence>
<evidence type="ECO:0000256" key="4">
    <source>
        <dbReference type="ARBA" id="ARBA00022692"/>
    </source>
</evidence>
<dbReference type="Gene3D" id="1.10.3720.10">
    <property type="entry name" value="MetI-like"/>
    <property type="match status" value="1"/>
</dbReference>
<comment type="caution">
    <text evidence="9">The sequence shown here is derived from an EMBL/GenBank/DDBJ whole genome shotgun (WGS) entry which is preliminary data.</text>
</comment>
<evidence type="ECO:0000256" key="6">
    <source>
        <dbReference type="ARBA" id="ARBA00023136"/>
    </source>
</evidence>
<comment type="similarity">
    <text evidence="7">Belongs to the binding-protein-dependent transport system permease family.</text>
</comment>
<dbReference type="GO" id="GO:0005886">
    <property type="term" value="C:plasma membrane"/>
    <property type="evidence" value="ECO:0007669"/>
    <property type="project" value="UniProtKB-SubCell"/>
</dbReference>
<dbReference type="Proteomes" id="UP000029108">
    <property type="component" value="Unassembled WGS sequence"/>
</dbReference>
<keyword evidence="3" id="KW-1003">Cell membrane</keyword>